<dbReference type="EMBL" id="BMGH01000001">
    <property type="protein sequence ID" value="GGD03832.1"/>
    <property type="molecule type" value="Genomic_DNA"/>
</dbReference>
<feature type="transmembrane region" description="Helical" evidence="8">
    <location>
        <begin position="12"/>
        <end position="30"/>
    </location>
</feature>
<reference evidence="10" key="2">
    <citation type="submission" date="2020-09" db="EMBL/GenBank/DDBJ databases">
        <authorList>
            <person name="Sun Q."/>
            <person name="Zhou Y."/>
        </authorList>
    </citation>
    <scope>NUCLEOTIDE SEQUENCE</scope>
    <source>
        <strain evidence="10">CGMCC 1.12921</strain>
    </source>
</reference>
<dbReference type="GO" id="GO:0005886">
    <property type="term" value="C:plasma membrane"/>
    <property type="evidence" value="ECO:0007669"/>
    <property type="project" value="UniProtKB-SubCell"/>
</dbReference>
<keyword evidence="3 8" id="KW-0812">Transmembrane</keyword>
<dbReference type="Pfam" id="PF13145">
    <property type="entry name" value="Rotamase_2"/>
    <property type="match status" value="1"/>
</dbReference>
<dbReference type="SUPFAM" id="SSF109998">
    <property type="entry name" value="Triger factor/SurA peptide-binding domain-like"/>
    <property type="match status" value="1"/>
</dbReference>
<dbReference type="InterPro" id="IPR052029">
    <property type="entry name" value="PpiD_chaperone"/>
</dbReference>
<keyword evidence="2" id="KW-1003">Cell membrane</keyword>
<keyword evidence="11" id="KW-1185">Reference proteome</keyword>
<evidence type="ECO:0000256" key="4">
    <source>
        <dbReference type="ARBA" id="ARBA00022989"/>
    </source>
</evidence>
<evidence type="ECO:0000313" key="11">
    <source>
        <dbReference type="Proteomes" id="UP000613582"/>
    </source>
</evidence>
<evidence type="ECO:0000259" key="9">
    <source>
        <dbReference type="Pfam" id="PF13145"/>
    </source>
</evidence>
<comment type="caution">
    <text evidence="10">The sequence shown here is derived from an EMBL/GenBank/DDBJ whole genome shotgun (WGS) entry which is preliminary data.</text>
</comment>
<evidence type="ECO:0000256" key="1">
    <source>
        <dbReference type="ARBA" id="ARBA00004401"/>
    </source>
</evidence>
<gene>
    <name evidence="10" type="ORF">GCM10011342_11030</name>
</gene>
<comment type="subcellular location">
    <subcellularLocation>
        <location evidence="1">Cell membrane</location>
        <topology evidence="1">Single-pass type II membrane protein</topology>
    </subcellularLocation>
</comment>
<comment type="similarity">
    <text evidence="7">Belongs to the PpiD chaperone family.</text>
</comment>
<keyword evidence="6" id="KW-0143">Chaperone</keyword>
<dbReference type="Pfam" id="PF13624">
    <property type="entry name" value="SurA_N_3"/>
    <property type="match status" value="1"/>
</dbReference>
<dbReference type="PANTHER" id="PTHR47529">
    <property type="entry name" value="PEPTIDYL-PROLYL CIS-TRANS ISOMERASE D"/>
    <property type="match status" value="1"/>
</dbReference>
<sequence>MLTTVRNAVTGFAGPFLIVLVILAFAFVGVPELRNFTQRSALTVGDEKFETTDVRDEFTRQVDYYRRQTGESLTNDEAVAAGLLDATIQTLTARSVIQQEAARLNLTATNEMVGDYLRSEPAFENPNSGEFDQEVLIAILQNNRLTLEQFREEIAFEILRDHLLGSIGVTTPAPTAWLDLQLKRQGETRQVSFVSLTTPAEAITAPTEEELRGYYEANSDDYMAPEYRTFSAVILRNSDFAQGLERSEDELRQLFDSRKALLSTPETRTIRQLTYQTAEEAQAAFSRLAGGTRFEQLAEEQGFPLERVTYEGVRKDDLSDPTLANAIFSETDLGEPIGPLDGLLGYTVAEVMEITPGQEAVFAEERDALEAELTENETSRRLFEAVETIELARDQGATLQEAVADLPNVDVVTYGPVDRNLFTPDNATLEDLPVEILNEAFLLQEGDESQVIDLADDTGYFTVSVDQVRAPQLQPFEDVRAAVRSAYMKERRRIQTEATLASLRNAVSGGASLTDAAQAAGATVTDTRVSSQANPQNLPQPFVSTLFDADLGNLVSAWADDEVTAYAGIVRDATFPAMPQQEQLIELYKEATGQQIAVELQQAYLAELQNELTVTRNPAEMDRLFSFGTE</sequence>
<evidence type="ECO:0000256" key="5">
    <source>
        <dbReference type="ARBA" id="ARBA00023136"/>
    </source>
</evidence>
<keyword evidence="4 8" id="KW-1133">Transmembrane helix</keyword>
<accession>A0A8J2V6E8</accession>
<dbReference type="RefSeq" id="WP_188160268.1">
    <property type="nucleotide sequence ID" value="NZ_BMGH01000001.1"/>
</dbReference>
<dbReference type="Proteomes" id="UP000613582">
    <property type="component" value="Unassembled WGS sequence"/>
</dbReference>
<dbReference type="GO" id="GO:0003755">
    <property type="term" value="F:peptidyl-prolyl cis-trans isomerase activity"/>
    <property type="evidence" value="ECO:0007669"/>
    <property type="project" value="InterPro"/>
</dbReference>
<dbReference type="InterPro" id="IPR027304">
    <property type="entry name" value="Trigger_fact/SurA_dom_sf"/>
</dbReference>
<name>A0A8J2V6E8_9PROT</name>
<organism evidence="10 11">
    <name type="scientific">Aquisalinus flavus</name>
    <dbReference type="NCBI Taxonomy" id="1526572"/>
    <lineage>
        <taxon>Bacteria</taxon>
        <taxon>Pseudomonadati</taxon>
        <taxon>Pseudomonadota</taxon>
        <taxon>Alphaproteobacteria</taxon>
        <taxon>Parvularculales</taxon>
        <taxon>Parvularculaceae</taxon>
        <taxon>Aquisalinus</taxon>
    </lineage>
</organism>
<protein>
    <submittedName>
        <fullName evidence="10">Rotamase</fullName>
    </submittedName>
</protein>
<proteinExistence type="inferred from homology"/>
<dbReference type="InterPro" id="IPR000297">
    <property type="entry name" value="PPIase_PpiC"/>
</dbReference>
<dbReference type="Gene3D" id="1.10.4030.10">
    <property type="entry name" value="Porin chaperone SurA, peptide-binding domain"/>
    <property type="match status" value="1"/>
</dbReference>
<keyword evidence="5 8" id="KW-0472">Membrane</keyword>
<evidence type="ECO:0000256" key="3">
    <source>
        <dbReference type="ARBA" id="ARBA00022692"/>
    </source>
</evidence>
<evidence type="ECO:0000313" key="10">
    <source>
        <dbReference type="EMBL" id="GGD03832.1"/>
    </source>
</evidence>
<reference evidence="10" key="1">
    <citation type="journal article" date="2014" name="Int. J. Syst. Evol. Microbiol.">
        <title>Complete genome sequence of Corynebacterium casei LMG S-19264T (=DSM 44701T), isolated from a smear-ripened cheese.</title>
        <authorList>
            <consortium name="US DOE Joint Genome Institute (JGI-PGF)"/>
            <person name="Walter F."/>
            <person name="Albersmeier A."/>
            <person name="Kalinowski J."/>
            <person name="Ruckert C."/>
        </authorList>
    </citation>
    <scope>NUCLEOTIDE SEQUENCE</scope>
    <source>
        <strain evidence="10">CGMCC 1.12921</strain>
    </source>
</reference>
<evidence type="ECO:0000256" key="6">
    <source>
        <dbReference type="ARBA" id="ARBA00023186"/>
    </source>
</evidence>
<dbReference type="PANTHER" id="PTHR47529:SF1">
    <property type="entry name" value="PERIPLASMIC CHAPERONE PPID"/>
    <property type="match status" value="1"/>
</dbReference>
<feature type="domain" description="PpiC" evidence="9">
    <location>
        <begin position="247"/>
        <end position="367"/>
    </location>
</feature>
<dbReference type="AlphaFoldDB" id="A0A8J2V6E8"/>
<evidence type="ECO:0000256" key="8">
    <source>
        <dbReference type="SAM" id="Phobius"/>
    </source>
</evidence>
<evidence type="ECO:0000256" key="2">
    <source>
        <dbReference type="ARBA" id="ARBA00022475"/>
    </source>
</evidence>
<evidence type="ECO:0000256" key="7">
    <source>
        <dbReference type="ARBA" id="ARBA00038408"/>
    </source>
</evidence>